<proteinExistence type="predicted"/>
<feature type="compositionally biased region" description="Basic and acidic residues" evidence="1">
    <location>
        <begin position="345"/>
        <end position="358"/>
    </location>
</feature>
<accession>A0ABV7XBN1</accession>
<name>A0ABV7XBN1_9SPHN</name>
<organism evidence="3 4">
    <name type="scientific">Sphingoaurantiacus capsulatus</name>
    <dbReference type="NCBI Taxonomy" id="1771310"/>
    <lineage>
        <taxon>Bacteria</taxon>
        <taxon>Pseudomonadati</taxon>
        <taxon>Pseudomonadota</taxon>
        <taxon>Alphaproteobacteria</taxon>
        <taxon>Sphingomonadales</taxon>
        <taxon>Sphingosinicellaceae</taxon>
        <taxon>Sphingoaurantiacus</taxon>
    </lineage>
</organism>
<reference evidence="4" key="1">
    <citation type="journal article" date="2019" name="Int. J. Syst. Evol. Microbiol.">
        <title>The Global Catalogue of Microorganisms (GCM) 10K type strain sequencing project: providing services to taxonomists for standard genome sequencing and annotation.</title>
        <authorList>
            <consortium name="The Broad Institute Genomics Platform"/>
            <consortium name="The Broad Institute Genome Sequencing Center for Infectious Disease"/>
            <person name="Wu L."/>
            <person name="Ma J."/>
        </authorList>
    </citation>
    <scope>NUCLEOTIDE SEQUENCE [LARGE SCALE GENOMIC DNA]</scope>
    <source>
        <strain evidence="4">KCTC 42644</strain>
    </source>
</reference>
<comment type="caution">
    <text evidence="3">The sequence shown here is derived from an EMBL/GenBank/DDBJ whole genome shotgun (WGS) entry which is preliminary data.</text>
</comment>
<evidence type="ECO:0000256" key="1">
    <source>
        <dbReference type="SAM" id="MobiDB-lite"/>
    </source>
</evidence>
<evidence type="ECO:0000313" key="3">
    <source>
        <dbReference type="EMBL" id="MFC3712657.1"/>
    </source>
</evidence>
<feature type="signal peptide" evidence="2">
    <location>
        <begin position="1"/>
        <end position="22"/>
    </location>
</feature>
<keyword evidence="4" id="KW-1185">Reference proteome</keyword>
<gene>
    <name evidence="3" type="ORF">ACFOMD_08750</name>
</gene>
<dbReference type="EMBL" id="JBHRXV010000006">
    <property type="protein sequence ID" value="MFC3712657.1"/>
    <property type="molecule type" value="Genomic_DNA"/>
</dbReference>
<keyword evidence="2" id="KW-0732">Signal</keyword>
<evidence type="ECO:0000256" key="2">
    <source>
        <dbReference type="SAM" id="SignalP"/>
    </source>
</evidence>
<feature type="region of interest" description="Disordered" evidence="1">
    <location>
        <begin position="345"/>
        <end position="388"/>
    </location>
</feature>
<dbReference type="Proteomes" id="UP001595615">
    <property type="component" value="Unassembled WGS sequence"/>
</dbReference>
<dbReference type="RefSeq" id="WP_380859952.1">
    <property type="nucleotide sequence ID" value="NZ_JBHRXV010000006.1"/>
</dbReference>
<protein>
    <submittedName>
        <fullName evidence="3">Uncharacterized protein</fullName>
    </submittedName>
</protein>
<feature type="chain" id="PRO_5045691502" evidence="2">
    <location>
        <begin position="23"/>
        <end position="388"/>
    </location>
</feature>
<sequence>MRLMAIALLTGLLIAAPEPAHAQRLDPSAIVTPAEREHLPELLSIMAEYSGGDSAARLLPRLEAVLAKLIAPTPLRGYVQFTRADMLMQGDSDSLQVMTTARQSIDEAIRLLPAEAVPKYLGAIIHTYGGNPARAADLWLTVSRDDPALAASSDRDLIEALVGRLRDGGDTRRADLLAARLSEIGFVMGDAGDQAALAMSSLRAKMRAGDVAGAQALVPSLYHPDQFAMLLVDKEFTRLWPAIENWAGARLERQWAMYAAERKRDWEASRALGAARGYAGYLRAAGDDAAVIDLFLPILSDPALDDPEDDAPSLAPLVATSLAVNGRLDDGLALLRKLAEQRVEGRCQPAELHRERRPPPVGFRTHGSRAGRHRAGDRGGRGSRPGGE</sequence>
<evidence type="ECO:0000313" key="4">
    <source>
        <dbReference type="Proteomes" id="UP001595615"/>
    </source>
</evidence>